<evidence type="ECO:0000313" key="1">
    <source>
        <dbReference type="EMBL" id="PXX79572.1"/>
    </source>
</evidence>
<comment type="caution">
    <text evidence="1">The sequence shown here is derived from an EMBL/GenBank/DDBJ whole genome shotgun (WGS) entry which is preliminary data.</text>
</comment>
<keyword evidence="2" id="KW-1185">Reference proteome</keyword>
<accession>A0A318KSH8</accession>
<dbReference type="Proteomes" id="UP000247612">
    <property type="component" value="Unassembled WGS sequence"/>
</dbReference>
<protein>
    <submittedName>
        <fullName evidence="1">Uncharacterized protein</fullName>
    </submittedName>
</protein>
<dbReference type="EMBL" id="QJKH01000005">
    <property type="protein sequence ID" value="PXX79572.1"/>
    <property type="molecule type" value="Genomic_DNA"/>
</dbReference>
<name>A0A318KSH8_9FIRM</name>
<sequence>MYGSNYEFGTDDAKKIEVEFNVNVNTLLEAKQKMNSTEYNLLLQDYIYSVCICIARDMFALLPIRTQYYHSHCFEWKNRSIIDFDRQNFSNVKFGYINSSDSLVQFRHNMNFNETCGFSPVGNLE</sequence>
<dbReference type="STRING" id="1034346.GCA_000313565_00636"/>
<evidence type="ECO:0000313" key="2">
    <source>
        <dbReference type="Proteomes" id="UP000247612"/>
    </source>
</evidence>
<gene>
    <name evidence="1" type="ORF">DES51_10542</name>
</gene>
<proteinExistence type="predicted"/>
<dbReference type="AlphaFoldDB" id="A0A318KSH8"/>
<reference evidence="1 2" key="1">
    <citation type="submission" date="2018-05" db="EMBL/GenBank/DDBJ databases">
        <title>Genomic Encyclopedia of Type Strains, Phase IV (KMG-IV): sequencing the most valuable type-strain genomes for metagenomic binning, comparative biology and taxonomic classification.</title>
        <authorList>
            <person name="Goeker M."/>
        </authorList>
    </citation>
    <scope>NUCLEOTIDE SEQUENCE [LARGE SCALE GENOMIC DNA]</scope>
    <source>
        <strain evidence="1 2">JC118</strain>
    </source>
</reference>
<organism evidence="1 2">
    <name type="scientific">Dielma fastidiosa</name>
    <dbReference type="NCBI Taxonomy" id="1034346"/>
    <lineage>
        <taxon>Bacteria</taxon>
        <taxon>Bacillati</taxon>
        <taxon>Bacillota</taxon>
        <taxon>Erysipelotrichia</taxon>
        <taxon>Erysipelotrichales</taxon>
        <taxon>Erysipelotrichaceae</taxon>
        <taxon>Dielma</taxon>
    </lineage>
</organism>